<comment type="cofactor">
    <cofactor evidence="10">
        <name>Co(2+)</name>
        <dbReference type="ChEBI" id="CHEBI:48828"/>
    </cofactor>
    <cofactor evidence="10">
        <name>Zn(2+)</name>
        <dbReference type="ChEBI" id="CHEBI:29105"/>
    </cofactor>
    <cofactor evidence="10">
        <name>Mn(2+)</name>
        <dbReference type="ChEBI" id="CHEBI:29035"/>
    </cofactor>
    <cofactor evidence="10">
        <name>Fe(2+)</name>
        <dbReference type="ChEBI" id="CHEBI:29033"/>
    </cofactor>
    <text evidence="10">Binds 2 divalent metal cations per subunit. Has a high-affinity and a low affinity metal-binding site. The true nature of the physiological cofactor is under debate. The enzyme is active with cobalt, zinc, manganese or divalent iron ions.</text>
</comment>
<dbReference type="EMBL" id="JNOM01000202">
    <property type="protein sequence ID" value="KNG84524.1"/>
    <property type="molecule type" value="Genomic_DNA"/>
</dbReference>
<dbReference type="Pfam" id="PF00557">
    <property type="entry name" value="Peptidase_M24"/>
    <property type="match status" value="1"/>
</dbReference>
<feature type="binding site" evidence="8">
    <location>
        <position position="372"/>
    </location>
    <ligand>
        <name>Zn(2+)</name>
        <dbReference type="ChEBI" id="CHEBI:29105"/>
        <label>3</label>
    </ligand>
</feature>
<protein>
    <recommendedName>
        <fullName evidence="10">Methionine aminopeptidase</fullName>
        <ecNumber evidence="10">3.4.11.18</ecNumber>
    </recommendedName>
</protein>
<accession>A0A0L1IYE7</accession>
<dbReference type="GO" id="GO:0004239">
    <property type="term" value="F:initiator methionyl aminopeptidase activity"/>
    <property type="evidence" value="ECO:0007669"/>
    <property type="project" value="UniProtKB-UniRule"/>
</dbReference>
<dbReference type="InterPro" id="IPR002467">
    <property type="entry name" value="Pept_M24A_MAP1"/>
</dbReference>
<evidence type="ECO:0000256" key="8">
    <source>
        <dbReference type="HAMAP-Rule" id="MF_03174"/>
    </source>
</evidence>
<evidence type="ECO:0000313" key="12">
    <source>
        <dbReference type="EMBL" id="KNG84524.1"/>
    </source>
</evidence>
<dbReference type="EC" id="3.4.11.18" evidence="10"/>
<dbReference type="GO" id="GO:0070006">
    <property type="term" value="F:metalloaminopeptidase activity"/>
    <property type="evidence" value="ECO:0007669"/>
    <property type="project" value="UniProtKB-UniRule"/>
</dbReference>
<dbReference type="Proteomes" id="UP000037505">
    <property type="component" value="Unassembled WGS sequence"/>
</dbReference>
<evidence type="ECO:0000256" key="5">
    <source>
        <dbReference type="ARBA" id="ARBA00022771"/>
    </source>
</evidence>
<feature type="domain" description="C6H2-type" evidence="11">
    <location>
        <begin position="11"/>
        <end position="65"/>
    </location>
</feature>
<feature type="binding site" evidence="8">
    <location>
        <position position="315"/>
    </location>
    <ligand>
        <name>a protein</name>
        <dbReference type="ChEBI" id="CHEBI:16541"/>
    </ligand>
    <ligandPart>
        <name>N-terminal L-methionine residue</name>
        <dbReference type="ChEBI" id="CHEBI:64731"/>
    </ligandPart>
</feature>
<dbReference type="GO" id="GO:0005829">
    <property type="term" value="C:cytosol"/>
    <property type="evidence" value="ECO:0007669"/>
    <property type="project" value="TreeGrafter"/>
</dbReference>
<sequence length="408" mass="45540">MGDIAFELPSKRKCLGVDCDNDAEALQCPTCLKLGMKDSYFCSQDCFKKNWAEHKTVHKTAQGKTQNGIFRKIIPPKVVSEPDPVTGLYNPFPTYSFTGSVQPVYPLSPMRTLPKSIRRPDWSETGIPKGERRLSRTKIDILDAKGQEAMRKVCRLAREVLDITAAELRPGITTDYLDEICHKACVERDAYPSPLNYNHFPKSLCTSPNEVVCHGIPDQRILLDGDILNLDISLYHGGYHADLNETYYVGDRAKADPDSVRVVETTRECLDIAIELVKPGTLFRDFGKVIEKHAKSRNCSVHATWGGHGINTEFHPPPWIPHYAKSKVPGVCKPGMTFTIEPILTLGKPREIYWPDDWTNVTVDGKRTAQFEHTLLVTETGVEVLTARLEDSPGGPIPIPTTDNVNSA</sequence>
<evidence type="ECO:0000259" key="11">
    <source>
        <dbReference type="PROSITE" id="PS52013"/>
    </source>
</evidence>
<reference evidence="12 13" key="1">
    <citation type="submission" date="2014-06" db="EMBL/GenBank/DDBJ databases">
        <title>The Genome of the Aflatoxigenic Filamentous Fungus Aspergillus nomius.</title>
        <authorList>
            <person name="Moore M.G."/>
            <person name="Shannon B.M."/>
            <person name="Brian M.M."/>
        </authorList>
    </citation>
    <scope>NUCLEOTIDE SEQUENCE [LARGE SCALE GENOMIC DNA]</scope>
    <source>
        <strain evidence="12 13">NRRL 13137</strain>
    </source>
</reference>
<evidence type="ECO:0000256" key="1">
    <source>
        <dbReference type="ARBA" id="ARBA00022438"/>
    </source>
</evidence>
<evidence type="ECO:0000256" key="3">
    <source>
        <dbReference type="ARBA" id="ARBA00022670"/>
    </source>
</evidence>
<comment type="similarity">
    <text evidence="8 9">Belongs to the peptidase M24A family. Methionine aminopeptidase type 1 subfamily.</text>
</comment>
<feature type="binding site" evidence="8">
    <location>
        <position position="341"/>
    </location>
    <ligand>
        <name>Zn(2+)</name>
        <dbReference type="ChEBI" id="CHEBI:29105"/>
        <label>4</label>
        <note>catalytic</note>
    </ligand>
</feature>
<comment type="cofactor">
    <cofactor evidence="8">
        <name>Zn(2+)</name>
        <dbReference type="ChEBI" id="CHEBI:29105"/>
    </cofactor>
    <cofactor evidence="8">
        <name>Co(2+)</name>
        <dbReference type="ChEBI" id="CHEBI:48828"/>
    </cofactor>
    <cofactor evidence="8">
        <name>Mn(2+)</name>
        <dbReference type="ChEBI" id="CHEBI:29035"/>
    </cofactor>
    <cofactor evidence="8">
        <name>Fe(2+)</name>
        <dbReference type="ChEBI" id="CHEBI:29033"/>
    </cofactor>
    <text evidence="8">Binds 2 divalent metal cations per subunit. Has a high-affinity and a low affinity metal-binding site. The true nature of the physiological cofactor is under debate. The enzyme is active with zinc, cobalt, manganese or divalent iron ions. Has high activity with zinc; zinc cofactor is transferred into the active site region by the ZNG1 zinc chaperone.</text>
</comment>
<evidence type="ECO:0000313" key="13">
    <source>
        <dbReference type="Proteomes" id="UP000037505"/>
    </source>
</evidence>
<dbReference type="PRINTS" id="PR00599">
    <property type="entry name" value="MAPEPTIDASE"/>
</dbReference>
<feature type="binding site" evidence="8">
    <location>
        <position position="372"/>
    </location>
    <ligand>
        <name>Zn(2+)</name>
        <dbReference type="ChEBI" id="CHEBI:29105"/>
        <label>4</label>
        <note>catalytic</note>
    </ligand>
</feature>
<feature type="binding site" evidence="8">
    <location>
        <position position="242"/>
    </location>
    <ligand>
        <name>Zn(2+)</name>
        <dbReference type="ChEBI" id="CHEBI:29105"/>
        <label>4</label>
        <note>catalytic</note>
    </ligand>
</feature>
<dbReference type="NCBIfam" id="TIGR00500">
    <property type="entry name" value="met_pdase_I"/>
    <property type="match status" value="1"/>
</dbReference>
<evidence type="ECO:0000256" key="6">
    <source>
        <dbReference type="ARBA" id="ARBA00022801"/>
    </source>
</evidence>
<keyword evidence="13" id="KW-1185">Reference proteome</keyword>
<gene>
    <name evidence="12" type="ORF">ANOM_007970</name>
</gene>
<dbReference type="OrthoDB" id="3209743at2759"/>
<comment type="function">
    <text evidence="8 10">Cotranslationally removes the N-terminal methionine from nascent proteins. The N-terminal methionine is often cleaved when the second residue in the primary sequence is small and uncharged (Met-Ala-, Cys, Gly, Pro, Ser, Thr, or Val).</text>
</comment>
<dbReference type="Pfam" id="PF15801">
    <property type="entry name" value="zf-C6H2"/>
    <property type="match status" value="1"/>
</dbReference>
<comment type="catalytic activity">
    <reaction evidence="8 10">
        <text>Release of N-terminal amino acids, preferentially methionine, from peptides and arylamides.</text>
        <dbReference type="EC" id="3.4.11.18"/>
    </reaction>
</comment>
<dbReference type="InterPro" id="IPR031615">
    <property type="entry name" value="Zfn-C6H2"/>
</dbReference>
<organism evidence="12 13">
    <name type="scientific">Aspergillus nomiae NRRL (strain ATCC 15546 / NRRL 13137 / CBS 260.88 / M93)</name>
    <dbReference type="NCBI Taxonomy" id="1509407"/>
    <lineage>
        <taxon>Eukaryota</taxon>
        <taxon>Fungi</taxon>
        <taxon>Dikarya</taxon>
        <taxon>Ascomycota</taxon>
        <taxon>Pezizomycotina</taxon>
        <taxon>Eurotiomycetes</taxon>
        <taxon>Eurotiomycetidae</taxon>
        <taxon>Eurotiales</taxon>
        <taxon>Aspergillaceae</taxon>
        <taxon>Aspergillus</taxon>
        <taxon>Aspergillus subgen. Circumdati</taxon>
    </lineage>
</organism>
<keyword evidence="6 8" id="KW-0378">Hydrolase</keyword>
<feature type="binding site" evidence="8">
    <location>
        <position position="231"/>
    </location>
    <ligand>
        <name>Zn(2+)</name>
        <dbReference type="ChEBI" id="CHEBI:29105"/>
        <label>3</label>
    </ligand>
</feature>
<dbReference type="InterPro" id="IPR001714">
    <property type="entry name" value="Pept_M24_MAP"/>
</dbReference>
<name>A0A0L1IYE7_ASPN3</name>
<dbReference type="GeneID" id="26809774"/>
<dbReference type="GO" id="GO:0006508">
    <property type="term" value="P:proteolysis"/>
    <property type="evidence" value="ECO:0007669"/>
    <property type="project" value="UniProtKB-KW"/>
</dbReference>
<evidence type="ECO:0000256" key="4">
    <source>
        <dbReference type="ARBA" id="ARBA00022723"/>
    </source>
</evidence>
<dbReference type="InterPro" id="IPR036005">
    <property type="entry name" value="Creatinase/aminopeptidase-like"/>
</dbReference>
<dbReference type="STRING" id="1509407.A0A0L1IYE7"/>
<dbReference type="CDD" id="cd01086">
    <property type="entry name" value="MetAP1"/>
    <property type="match status" value="1"/>
</dbReference>
<dbReference type="Gene3D" id="3.90.230.10">
    <property type="entry name" value="Creatinase/methionine aminopeptidase superfamily"/>
    <property type="match status" value="1"/>
</dbReference>
<evidence type="ECO:0000256" key="9">
    <source>
        <dbReference type="PROSITE-ProRule" id="PRU01357"/>
    </source>
</evidence>
<evidence type="ECO:0000256" key="7">
    <source>
        <dbReference type="ARBA" id="ARBA00022833"/>
    </source>
</evidence>
<evidence type="ECO:0000256" key="2">
    <source>
        <dbReference type="ARBA" id="ARBA00022490"/>
    </source>
</evidence>
<proteinExistence type="inferred from homology"/>
<feature type="binding site" evidence="8">
    <location>
        <position position="214"/>
    </location>
    <ligand>
        <name>a protein</name>
        <dbReference type="ChEBI" id="CHEBI:16541"/>
    </ligand>
    <ligandPart>
        <name>N-terminal L-methionine residue</name>
        <dbReference type="ChEBI" id="CHEBI:64731"/>
    </ligandPart>
</feature>
<dbReference type="SUPFAM" id="SSF55920">
    <property type="entry name" value="Creatinase/aminopeptidase"/>
    <property type="match status" value="1"/>
</dbReference>
<comment type="caution">
    <text evidence="12">The sequence shown here is derived from an EMBL/GenBank/DDBJ whole genome shotgun (WGS) entry which is preliminary data.</text>
</comment>
<dbReference type="PANTHER" id="PTHR43330">
    <property type="entry name" value="METHIONINE AMINOPEPTIDASE"/>
    <property type="match status" value="1"/>
</dbReference>
<dbReference type="GO" id="GO:0008270">
    <property type="term" value="F:zinc ion binding"/>
    <property type="evidence" value="ECO:0007669"/>
    <property type="project" value="UniProtKB-KW"/>
</dbReference>
<feature type="binding site" evidence="8">
    <location>
        <position position="242"/>
    </location>
    <ligand>
        <name>Zn(2+)</name>
        <dbReference type="ChEBI" id="CHEBI:29105"/>
        <label>3</label>
    </ligand>
</feature>
<comment type="subunit">
    <text evidence="8">Associates with the 60S ribosomal subunit of the 80S translational complex.</text>
</comment>
<keyword evidence="4 8" id="KW-0479">Metal-binding</keyword>
<dbReference type="HAMAP" id="MF_01974">
    <property type="entry name" value="MetAP_1"/>
    <property type="match status" value="1"/>
</dbReference>
<keyword evidence="1 8" id="KW-0031">Aminopeptidase</keyword>
<dbReference type="AlphaFoldDB" id="A0A0L1IYE7"/>
<dbReference type="InterPro" id="IPR000994">
    <property type="entry name" value="Pept_M24"/>
</dbReference>
<dbReference type="PANTHER" id="PTHR43330:SF15">
    <property type="entry name" value="METHIONINE AMINOPEPTIDASE"/>
    <property type="match status" value="1"/>
</dbReference>
<keyword evidence="2 8" id="KW-0963">Cytoplasm</keyword>
<comment type="subcellular location">
    <subcellularLocation>
        <location evidence="8">Cytoplasm</location>
    </subcellularLocation>
</comment>
<dbReference type="RefSeq" id="XP_015405447.1">
    <property type="nucleotide sequence ID" value="XM_015553226.1"/>
</dbReference>
<feature type="binding site" evidence="8">
    <location>
        <position position="308"/>
    </location>
    <ligand>
        <name>Zn(2+)</name>
        <dbReference type="ChEBI" id="CHEBI:29105"/>
        <label>4</label>
        <note>catalytic</note>
    </ligand>
</feature>
<evidence type="ECO:0000256" key="10">
    <source>
        <dbReference type="RuleBase" id="RU003653"/>
    </source>
</evidence>
<dbReference type="PROSITE" id="PS52013">
    <property type="entry name" value="ZF_C6H2"/>
    <property type="match status" value="1"/>
</dbReference>
<keyword evidence="3 8" id="KW-0645">Protease</keyword>
<keyword evidence="5 9" id="KW-0863">Zinc-finger</keyword>
<keyword evidence="7" id="KW-0862">Zinc</keyword>